<dbReference type="AlphaFoldDB" id="A0A419N5X9"/>
<evidence type="ECO:0000256" key="3">
    <source>
        <dbReference type="ARBA" id="ARBA00023015"/>
    </source>
</evidence>
<keyword evidence="8" id="KW-1185">Reference proteome</keyword>
<dbReference type="Pfam" id="PF03466">
    <property type="entry name" value="LysR_substrate"/>
    <property type="match status" value="1"/>
</dbReference>
<name>A0A419N5X9_9GAMM</name>
<accession>A0A419N5X9</accession>
<reference evidence="7 8" key="1">
    <citation type="submission" date="2018-09" db="EMBL/GenBank/DDBJ databases">
        <authorList>
            <person name="Le Fleche-Mateos A."/>
        </authorList>
    </citation>
    <scope>NUCLEOTIDE SEQUENCE [LARGE SCALE GENOMIC DNA]</scope>
    <source>
        <strain evidence="7 8">DSM 27399</strain>
    </source>
</reference>
<dbReference type="Gene3D" id="1.10.10.10">
    <property type="entry name" value="Winged helix-like DNA-binding domain superfamily/Winged helix DNA-binding domain"/>
    <property type="match status" value="1"/>
</dbReference>
<keyword evidence="2" id="KW-0678">Repressor</keyword>
<dbReference type="SUPFAM" id="SSF53850">
    <property type="entry name" value="Periplasmic binding protein-like II"/>
    <property type="match status" value="1"/>
</dbReference>
<proteinExistence type="inferred from homology"/>
<dbReference type="Gene3D" id="3.40.190.290">
    <property type="match status" value="1"/>
</dbReference>
<dbReference type="OrthoDB" id="6621862at2"/>
<dbReference type="EMBL" id="RAHH01000021">
    <property type="protein sequence ID" value="RJT42175.1"/>
    <property type="molecule type" value="Genomic_DNA"/>
</dbReference>
<gene>
    <name evidence="7" type="ORF">D6C13_17360</name>
</gene>
<dbReference type="Pfam" id="PF00126">
    <property type="entry name" value="HTH_1"/>
    <property type="match status" value="1"/>
</dbReference>
<comment type="caution">
    <text evidence="7">The sequence shown here is derived from an EMBL/GenBank/DDBJ whole genome shotgun (WGS) entry which is preliminary data.</text>
</comment>
<evidence type="ECO:0000313" key="8">
    <source>
        <dbReference type="Proteomes" id="UP000284908"/>
    </source>
</evidence>
<dbReference type="InterPro" id="IPR005119">
    <property type="entry name" value="LysR_subst-bd"/>
</dbReference>
<dbReference type="GO" id="GO:0003700">
    <property type="term" value="F:DNA-binding transcription factor activity"/>
    <property type="evidence" value="ECO:0007669"/>
    <property type="project" value="InterPro"/>
</dbReference>
<feature type="domain" description="HTH lysR-type" evidence="6">
    <location>
        <begin position="5"/>
        <end position="62"/>
    </location>
</feature>
<dbReference type="PRINTS" id="PR00039">
    <property type="entry name" value="HTHLYSR"/>
</dbReference>
<comment type="similarity">
    <text evidence="1">Belongs to the LysR transcriptional regulatory family.</text>
</comment>
<keyword evidence="4" id="KW-0238">DNA-binding</keyword>
<evidence type="ECO:0000256" key="4">
    <source>
        <dbReference type="ARBA" id="ARBA00023125"/>
    </source>
</evidence>
<dbReference type="InterPro" id="IPR050950">
    <property type="entry name" value="HTH-type_LysR_regulators"/>
</dbReference>
<dbReference type="Proteomes" id="UP000284908">
    <property type="component" value="Unassembled WGS sequence"/>
</dbReference>
<dbReference type="PANTHER" id="PTHR30419:SF7">
    <property type="entry name" value="HTH-TYPE TRANSCRIPTIONAL REGULATOR TDCA"/>
    <property type="match status" value="1"/>
</dbReference>
<dbReference type="SUPFAM" id="SSF46785">
    <property type="entry name" value="Winged helix' DNA-binding domain"/>
    <property type="match status" value="1"/>
</dbReference>
<evidence type="ECO:0000256" key="2">
    <source>
        <dbReference type="ARBA" id="ARBA00022491"/>
    </source>
</evidence>
<keyword evidence="3" id="KW-0805">Transcription regulation</keyword>
<evidence type="ECO:0000313" key="7">
    <source>
        <dbReference type="EMBL" id="RJT42175.1"/>
    </source>
</evidence>
<dbReference type="InterPro" id="IPR036388">
    <property type="entry name" value="WH-like_DNA-bd_sf"/>
</dbReference>
<evidence type="ECO:0000259" key="6">
    <source>
        <dbReference type="PROSITE" id="PS50931"/>
    </source>
</evidence>
<dbReference type="PANTHER" id="PTHR30419">
    <property type="entry name" value="HTH-TYPE TRANSCRIPTIONAL REGULATOR YBHD"/>
    <property type="match status" value="1"/>
</dbReference>
<dbReference type="GO" id="GO:0003677">
    <property type="term" value="F:DNA binding"/>
    <property type="evidence" value="ECO:0007669"/>
    <property type="project" value="UniProtKB-KW"/>
</dbReference>
<sequence>MRYLPKIQQLKVFQQVIRSGSIRGAARAMGQSQPAVSRTLRELEQALDTQLIVRGNQGMTLTETGRAFSRRMQFILEELERAADEIRQIDQYSQGSVATGLSSLLALTVLPGLTGEFKTQFPQSKLLIKEGQLSTLLPALREGKLDFAVGTAGPGLPLEDLVREPLFSAPFGVIARRGHPLAGATTLEELQDARWLLPETDMGYYQQIRLSMGGFHQPGAEMPVHTDSVICGLNMVLQSDYLTIVARAMKAPFGLEDRLCLLNIDALPQAEYCVLYSQKSPLTFAARRFLDLLRNHCQSYDWS</sequence>
<evidence type="ECO:0000256" key="5">
    <source>
        <dbReference type="ARBA" id="ARBA00023163"/>
    </source>
</evidence>
<dbReference type="InterPro" id="IPR000847">
    <property type="entry name" value="LysR_HTH_N"/>
</dbReference>
<protein>
    <submittedName>
        <fullName evidence="7">LysR family transcriptional regulator</fullName>
    </submittedName>
</protein>
<dbReference type="FunFam" id="1.10.10.10:FF:000001">
    <property type="entry name" value="LysR family transcriptional regulator"/>
    <property type="match status" value="1"/>
</dbReference>
<keyword evidence="5" id="KW-0804">Transcription</keyword>
<dbReference type="RefSeq" id="WP_120133958.1">
    <property type="nucleotide sequence ID" value="NZ_RAHH01000021.1"/>
</dbReference>
<organism evidence="7 8">
    <name type="scientific">Rahnella woolbedingensis</name>
    <dbReference type="NCBI Taxonomy" id="1510574"/>
    <lineage>
        <taxon>Bacteria</taxon>
        <taxon>Pseudomonadati</taxon>
        <taxon>Pseudomonadota</taxon>
        <taxon>Gammaproteobacteria</taxon>
        <taxon>Enterobacterales</taxon>
        <taxon>Yersiniaceae</taxon>
        <taxon>Rahnella</taxon>
    </lineage>
</organism>
<dbReference type="GO" id="GO:0005829">
    <property type="term" value="C:cytosol"/>
    <property type="evidence" value="ECO:0007669"/>
    <property type="project" value="TreeGrafter"/>
</dbReference>
<evidence type="ECO:0000256" key="1">
    <source>
        <dbReference type="ARBA" id="ARBA00009437"/>
    </source>
</evidence>
<dbReference type="InterPro" id="IPR036390">
    <property type="entry name" value="WH_DNA-bd_sf"/>
</dbReference>
<dbReference type="PROSITE" id="PS50931">
    <property type="entry name" value="HTH_LYSR"/>
    <property type="match status" value="1"/>
</dbReference>